<protein>
    <recommendedName>
        <fullName evidence="4">Transketolase C-terminal domain-containing protein</fullName>
    </recommendedName>
</protein>
<organism evidence="5">
    <name type="scientific">marine metagenome</name>
    <dbReference type="NCBI Taxonomy" id="408172"/>
    <lineage>
        <taxon>unclassified sequences</taxon>
        <taxon>metagenomes</taxon>
        <taxon>ecological metagenomes</taxon>
    </lineage>
</organism>
<feature type="non-terminal residue" evidence="5">
    <location>
        <position position="1"/>
    </location>
</feature>
<dbReference type="Pfam" id="PF02780">
    <property type="entry name" value="Transketolase_C"/>
    <property type="match status" value="1"/>
</dbReference>
<name>A0A381XLQ7_9ZZZZ</name>
<dbReference type="AlphaFoldDB" id="A0A381XLQ7"/>
<accession>A0A381XLQ7</accession>
<dbReference type="InterPro" id="IPR033248">
    <property type="entry name" value="Transketolase_C"/>
</dbReference>
<evidence type="ECO:0000256" key="1">
    <source>
        <dbReference type="ARBA" id="ARBA00001964"/>
    </source>
</evidence>
<dbReference type="PANTHER" id="PTHR43257:SF2">
    <property type="entry name" value="PYRUVATE DEHYDROGENASE E1 COMPONENT SUBUNIT BETA"/>
    <property type="match status" value="1"/>
</dbReference>
<keyword evidence="3" id="KW-0786">Thiamine pyrophosphate</keyword>
<comment type="cofactor">
    <cofactor evidence="1">
        <name>thiamine diphosphate</name>
        <dbReference type="ChEBI" id="CHEBI:58937"/>
    </cofactor>
</comment>
<feature type="domain" description="Transketolase C-terminal" evidence="4">
    <location>
        <begin position="26"/>
        <end position="148"/>
    </location>
</feature>
<dbReference type="SUPFAM" id="SSF52922">
    <property type="entry name" value="TK C-terminal domain-like"/>
    <property type="match status" value="1"/>
</dbReference>
<evidence type="ECO:0000256" key="2">
    <source>
        <dbReference type="ARBA" id="ARBA00023002"/>
    </source>
</evidence>
<dbReference type="Gene3D" id="3.40.50.920">
    <property type="match status" value="1"/>
</dbReference>
<dbReference type="PANTHER" id="PTHR43257">
    <property type="entry name" value="PYRUVATE DEHYDROGENASE E1 COMPONENT BETA SUBUNIT"/>
    <property type="match status" value="1"/>
</dbReference>
<dbReference type="FunFam" id="3.40.50.920:FF:000001">
    <property type="entry name" value="Pyruvate dehydrogenase E1 beta subunit"/>
    <property type="match status" value="1"/>
</dbReference>
<dbReference type="InterPro" id="IPR009014">
    <property type="entry name" value="Transketo_C/PFOR_II"/>
</dbReference>
<dbReference type="EMBL" id="UINC01015584">
    <property type="protein sequence ID" value="SVA65530.1"/>
    <property type="molecule type" value="Genomic_DNA"/>
</dbReference>
<evidence type="ECO:0000313" key="5">
    <source>
        <dbReference type="EMBL" id="SVA65530.1"/>
    </source>
</evidence>
<reference evidence="5" key="1">
    <citation type="submission" date="2018-05" db="EMBL/GenBank/DDBJ databases">
        <authorList>
            <person name="Lanie J.A."/>
            <person name="Ng W.-L."/>
            <person name="Kazmierczak K.M."/>
            <person name="Andrzejewski T.M."/>
            <person name="Davidsen T.M."/>
            <person name="Wayne K.J."/>
            <person name="Tettelin H."/>
            <person name="Glass J.I."/>
            <person name="Rusch D."/>
            <person name="Podicherti R."/>
            <person name="Tsui H.-C.T."/>
            <person name="Winkler M.E."/>
        </authorList>
    </citation>
    <scope>NUCLEOTIDE SEQUENCE</scope>
</reference>
<keyword evidence="2" id="KW-0560">Oxidoreductase</keyword>
<evidence type="ECO:0000259" key="4">
    <source>
        <dbReference type="Pfam" id="PF02780"/>
    </source>
</evidence>
<evidence type="ECO:0000256" key="3">
    <source>
        <dbReference type="ARBA" id="ARBA00023052"/>
    </source>
</evidence>
<proteinExistence type="predicted"/>
<sequence>VFNNRQLMGLRFDDQVPEDQYIVEIGKSDIKQTGDDITLIGIGYTTRVCMEAADELEDQGYSVEVLDLLSLSPMDNDAIVSSVQKTRKVVIVDEDYPRCSIATDIAALVAEEAFDYLDAPPRRVTPPHTSVPYSRPLEALFVPNKEKVVEAALEILD</sequence>
<gene>
    <name evidence="5" type="ORF">METZ01_LOCUS118384</name>
</gene>
<dbReference type="GO" id="GO:0016491">
    <property type="term" value="F:oxidoreductase activity"/>
    <property type="evidence" value="ECO:0007669"/>
    <property type="project" value="UniProtKB-KW"/>
</dbReference>